<dbReference type="PANTHER" id="PTHR32294:SF0">
    <property type="entry name" value="DNA POLYMERASE III SUBUNIT ALPHA"/>
    <property type="match status" value="1"/>
</dbReference>
<dbReference type="EC" id="2.7.7.7" evidence="3"/>
<evidence type="ECO:0000256" key="1">
    <source>
        <dbReference type="ARBA" id="ARBA00004496"/>
    </source>
</evidence>
<dbReference type="Gene3D" id="1.10.150.870">
    <property type="match status" value="1"/>
</dbReference>
<dbReference type="InterPro" id="IPR004805">
    <property type="entry name" value="DnaE2/DnaE/PolC"/>
</dbReference>
<dbReference type="SMART" id="SM00481">
    <property type="entry name" value="POLIIIAc"/>
    <property type="match status" value="1"/>
</dbReference>
<name>A0A931LTY1_FIMGI</name>
<dbReference type="Pfam" id="PF14579">
    <property type="entry name" value="HHH_6"/>
    <property type="match status" value="1"/>
</dbReference>
<keyword evidence="8" id="KW-0239">DNA-directed DNA polymerase</keyword>
<dbReference type="AlphaFoldDB" id="A0A931LTY1"/>
<dbReference type="EMBL" id="JACOSL010000022">
    <property type="protein sequence ID" value="MBI1756114.1"/>
    <property type="molecule type" value="Genomic_DNA"/>
</dbReference>
<evidence type="ECO:0000256" key="3">
    <source>
        <dbReference type="ARBA" id="ARBA00012417"/>
    </source>
</evidence>
<dbReference type="InterPro" id="IPR011708">
    <property type="entry name" value="DNA_pol3_alpha_NTPase_dom"/>
</dbReference>
<gene>
    <name evidence="12" type="ORF">HYR64_03300</name>
</gene>
<dbReference type="Proteomes" id="UP000727962">
    <property type="component" value="Unassembled WGS sequence"/>
</dbReference>
<dbReference type="InterPro" id="IPR029460">
    <property type="entry name" value="DNAPol_HHH"/>
</dbReference>
<dbReference type="InterPro" id="IPR016195">
    <property type="entry name" value="Pol/histidinol_Pase-like"/>
</dbReference>
<evidence type="ECO:0000313" key="13">
    <source>
        <dbReference type="Proteomes" id="UP000727962"/>
    </source>
</evidence>
<dbReference type="Gene3D" id="2.40.50.140">
    <property type="entry name" value="Nucleic acid-binding proteins"/>
    <property type="match status" value="1"/>
</dbReference>
<keyword evidence="5 12" id="KW-0808">Transferase</keyword>
<dbReference type="InterPro" id="IPR012340">
    <property type="entry name" value="NA-bd_OB-fold"/>
</dbReference>
<dbReference type="NCBIfam" id="NF004226">
    <property type="entry name" value="PRK05673.1"/>
    <property type="match status" value="1"/>
</dbReference>
<evidence type="ECO:0000256" key="6">
    <source>
        <dbReference type="ARBA" id="ARBA00022695"/>
    </source>
</evidence>
<evidence type="ECO:0000256" key="8">
    <source>
        <dbReference type="ARBA" id="ARBA00022932"/>
    </source>
</evidence>
<evidence type="ECO:0000256" key="9">
    <source>
        <dbReference type="ARBA" id="ARBA00049244"/>
    </source>
</evidence>
<dbReference type="Pfam" id="PF02811">
    <property type="entry name" value="PHP"/>
    <property type="match status" value="1"/>
</dbReference>
<sequence>MPSSFCHIHNHTEYSLLDGANRIPSMVARAKELGMDSLAITDHGVMFGVMEFYFECKAQGIKPLLGVEAYVAPQGRHKRTGREENQTYHLLLLARNLQGYRNLCKLSSIAALEGYYYKPRIDHEVLRQHSEGLFGTSACLGSEICQALLRDDYAAANRLAGLYSEIFGEGNFFIELQDHGLPEQARIREPLIRIASDLKLPLVATNDAHYLCSGDAKAHDVLLCVQTGALVADEKRLKFGADSFYLKSPDEMQALFGETPEALENTLRIADLCDVELGKQHARMPEPELPDGETSRTYLRKLATEALPSRIAGADEPALRRLDYELDVIERTGFEDYFLLVREFALATRERGIYFGVRGSAAGSLVSHCLGITDVNPLEYGLTFERFLNPERVSMPDIDMDFEDARRDEIIQWVSQKYGADHVAQIVTFGTMGAKASIKDCGRVLNVPPQETDRICKTIPSLPGWTLARAYKESAEFRQMVDGDPKVRSLVEMAKSVEGLARHCGVHAAGVVISREPLAEHVPLYRSNDGQPITAYEMGILEKIGLLKMDFLGLSNLTVLAKTVENIRRRGKGDVDVKTLPDGDSKTYDMLARGETIGVFQLEGGGMTRYVQQLKPQSVRELAAMVALYRPGPMEHIPRFIDAKFGRAEVEVLDERMRPILEETYGVIVYQDQVLQLVQALAGFSLGRADILRRAMGKKDAKAMASMKKEFLAGAAENGTASETAEKVWELLLPFAGYAFNKAHAVCYALLAYQTAYLKANYPVEYMAALLAAYRAKEDRVVASIEECRRQRIPIMPPDVNSSGVDFIIEDHPMAKEGAIRFGLAAIKGVGEGIVEAILVDRAENGPYRHLWEFCERLRPEGLNRTAVEALVRAGAFDGIDPNRAKLLAVVDAGVAYADAANRSKEAGQDSLFEGGAAPEGRPQLPELPSVPMPQRGEILAMEKEVLGIYVSDHPLRGLERTLAEAASQSCSQVTELEEQTTVRLAGVIASLRTMITRAKGEKMAAFTLEDFSGQASVIAFPSVYARLGALIVKDKAVQISGVVMHRERLGNGGERTIEIRLEGIRFLEPALDLADPEPAAGAVLIRLRTATEPQLRLLRTALERHPGSYNVRVQVLPTDRHRAFLAMPLVEPTEALQLEIAAALSGAEVVFEHREGSLAASA</sequence>
<dbReference type="GO" id="GO:0003676">
    <property type="term" value="F:nucleic acid binding"/>
    <property type="evidence" value="ECO:0007669"/>
    <property type="project" value="InterPro"/>
</dbReference>
<dbReference type="GO" id="GO:0003887">
    <property type="term" value="F:DNA-directed DNA polymerase activity"/>
    <property type="evidence" value="ECO:0007669"/>
    <property type="project" value="UniProtKB-KW"/>
</dbReference>
<accession>A0A931LTY1</accession>
<dbReference type="InterPro" id="IPR004013">
    <property type="entry name" value="PHP_dom"/>
</dbReference>
<evidence type="ECO:0000259" key="11">
    <source>
        <dbReference type="SMART" id="SM00481"/>
    </source>
</evidence>
<protein>
    <recommendedName>
        <fullName evidence="4">DNA polymerase III subunit alpha</fullName>
        <ecNumber evidence="3">2.7.7.7</ecNumber>
    </recommendedName>
</protein>
<dbReference type="Gene3D" id="1.10.10.1600">
    <property type="entry name" value="Bacterial DNA polymerase III alpha subunit, thumb domain"/>
    <property type="match status" value="1"/>
</dbReference>
<dbReference type="InterPro" id="IPR040982">
    <property type="entry name" value="DNA_pol3_finger"/>
</dbReference>
<reference evidence="12" key="1">
    <citation type="submission" date="2020-07" db="EMBL/GenBank/DDBJ databases">
        <title>Huge and variable diversity of episymbiotic CPR bacteria and DPANN archaea in groundwater ecosystems.</title>
        <authorList>
            <person name="He C.Y."/>
            <person name="Keren R."/>
            <person name="Whittaker M."/>
            <person name="Farag I.F."/>
            <person name="Doudna J."/>
            <person name="Cate J.H.D."/>
            <person name="Banfield J.F."/>
        </authorList>
    </citation>
    <scope>NUCLEOTIDE SEQUENCE</scope>
    <source>
        <strain evidence="12">NC_groundwater_17_Pr7_B-0.1um_64_12</strain>
    </source>
</reference>
<dbReference type="Pfam" id="PF07733">
    <property type="entry name" value="DNA_pol3_alpha"/>
    <property type="match status" value="1"/>
</dbReference>
<evidence type="ECO:0000256" key="4">
    <source>
        <dbReference type="ARBA" id="ARBA00019114"/>
    </source>
</evidence>
<evidence type="ECO:0000256" key="7">
    <source>
        <dbReference type="ARBA" id="ARBA00022705"/>
    </source>
</evidence>
<dbReference type="PANTHER" id="PTHR32294">
    <property type="entry name" value="DNA POLYMERASE III SUBUNIT ALPHA"/>
    <property type="match status" value="1"/>
</dbReference>
<evidence type="ECO:0000313" key="12">
    <source>
        <dbReference type="EMBL" id="MBI1756114.1"/>
    </source>
</evidence>
<dbReference type="Pfam" id="PF01336">
    <property type="entry name" value="tRNA_anti-codon"/>
    <property type="match status" value="1"/>
</dbReference>
<evidence type="ECO:0000256" key="5">
    <source>
        <dbReference type="ARBA" id="ARBA00022679"/>
    </source>
</evidence>
<dbReference type="InterPro" id="IPR041931">
    <property type="entry name" value="DNA_pol3_alpha_thumb_dom"/>
</dbReference>
<proteinExistence type="inferred from homology"/>
<feature type="region of interest" description="Disordered" evidence="10">
    <location>
        <begin position="907"/>
        <end position="931"/>
    </location>
</feature>
<dbReference type="InterPro" id="IPR004365">
    <property type="entry name" value="NA-bd_OB_tRNA"/>
</dbReference>
<organism evidence="12 13">
    <name type="scientific">Fimbriimonas ginsengisoli</name>
    <dbReference type="NCBI Taxonomy" id="1005039"/>
    <lineage>
        <taxon>Bacteria</taxon>
        <taxon>Bacillati</taxon>
        <taxon>Armatimonadota</taxon>
        <taxon>Fimbriimonadia</taxon>
        <taxon>Fimbriimonadales</taxon>
        <taxon>Fimbriimonadaceae</taxon>
        <taxon>Fimbriimonas</taxon>
    </lineage>
</organism>
<dbReference type="NCBIfam" id="NF005298">
    <property type="entry name" value="PRK06826.1"/>
    <property type="match status" value="1"/>
</dbReference>
<dbReference type="SUPFAM" id="SSF89550">
    <property type="entry name" value="PHP domain-like"/>
    <property type="match status" value="1"/>
</dbReference>
<evidence type="ECO:0000256" key="10">
    <source>
        <dbReference type="SAM" id="MobiDB-lite"/>
    </source>
</evidence>
<comment type="catalytic activity">
    <reaction evidence="9">
        <text>DNA(n) + a 2'-deoxyribonucleoside 5'-triphosphate = DNA(n+1) + diphosphate</text>
        <dbReference type="Rhea" id="RHEA:22508"/>
        <dbReference type="Rhea" id="RHEA-COMP:17339"/>
        <dbReference type="Rhea" id="RHEA-COMP:17340"/>
        <dbReference type="ChEBI" id="CHEBI:33019"/>
        <dbReference type="ChEBI" id="CHEBI:61560"/>
        <dbReference type="ChEBI" id="CHEBI:173112"/>
        <dbReference type="EC" id="2.7.7.7"/>
    </reaction>
</comment>
<evidence type="ECO:0000256" key="2">
    <source>
        <dbReference type="ARBA" id="ARBA00009496"/>
    </source>
</evidence>
<dbReference type="CDD" id="cd04485">
    <property type="entry name" value="DnaE_OBF"/>
    <property type="match status" value="1"/>
</dbReference>
<dbReference type="GO" id="GO:0005737">
    <property type="term" value="C:cytoplasm"/>
    <property type="evidence" value="ECO:0007669"/>
    <property type="project" value="UniProtKB-SubCell"/>
</dbReference>
<dbReference type="Gene3D" id="3.20.20.140">
    <property type="entry name" value="Metal-dependent hydrolases"/>
    <property type="match status" value="1"/>
</dbReference>
<dbReference type="CDD" id="cd12113">
    <property type="entry name" value="PHP_PolIIIA_DnaE3"/>
    <property type="match status" value="1"/>
</dbReference>
<dbReference type="NCBIfam" id="TIGR00594">
    <property type="entry name" value="polc"/>
    <property type="match status" value="1"/>
</dbReference>
<dbReference type="GO" id="GO:0006260">
    <property type="term" value="P:DNA replication"/>
    <property type="evidence" value="ECO:0007669"/>
    <property type="project" value="UniProtKB-KW"/>
</dbReference>
<keyword evidence="7" id="KW-0235">DNA replication</keyword>
<comment type="subcellular location">
    <subcellularLocation>
        <location evidence="1">Cytoplasm</location>
    </subcellularLocation>
</comment>
<feature type="domain" description="Polymerase/histidinol phosphatase N-terminal" evidence="11">
    <location>
        <begin position="6"/>
        <end position="73"/>
    </location>
</feature>
<dbReference type="Pfam" id="PF17657">
    <property type="entry name" value="DNA_pol3_finger"/>
    <property type="match status" value="1"/>
</dbReference>
<comment type="similarity">
    <text evidence="2">Belongs to the DNA polymerase type-C family. DnaE subfamily.</text>
</comment>
<keyword evidence="6 12" id="KW-0548">Nucleotidyltransferase</keyword>
<comment type="caution">
    <text evidence="12">The sequence shown here is derived from an EMBL/GenBank/DDBJ whole genome shotgun (WGS) entry which is preliminary data.</text>
</comment>
<dbReference type="InterPro" id="IPR003141">
    <property type="entry name" value="Pol/His_phosphatase_N"/>
</dbReference>
<dbReference type="GO" id="GO:0008408">
    <property type="term" value="F:3'-5' exonuclease activity"/>
    <property type="evidence" value="ECO:0007669"/>
    <property type="project" value="InterPro"/>
</dbReference>